<feature type="transmembrane region" description="Helical" evidence="1">
    <location>
        <begin position="205"/>
        <end position="230"/>
    </location>
</feature>
<dbReference type="AlphaFoldDB" id="A0A6M0CMP1"/>
<organism evidence="2 3">
    <name type="scientific">Spongiivirga citrea</name>
    <dbReference type="NCBI Taxonomy" id="1481457"/>
    <lineage>
        <taxon>Bacteria</taxon>
        <taxon>Pseudomonadati</taxon>
        <taxon>Bacteroidota</taxon>
        <taxon>Flavobacteriia</taxon>
        <taxon>Flavobacteriales</taxon>
        <taxon>Flavobacteriaceae</taxon>
        <taxon>Spongiivirga</taxon>
    </lineage>
</organism>
<accession>A0A6M0CMP1</accession>
<keyword evidence="1" id="KW-1133">Transmembrane helix</keyword>
<evidence type="ECO:0000313" key="3">
    <source>
        <dbReference type="Proteomes" id="UP000474296"/>
    </source>
</evidence>
<proteinExistence type="predicted"/>
<evidence type="ECO:0000313" key="2">
    <source>
        <dbReference type="EMBL" id="NER18932.1"/>
    </source>
</evidence>
<dbReference type="Proteomes" id="UP000474296">
    <property type="component" value="Unassembled WGS sequence"/>
</dbReference>
<dbReference type="RefSeq" id="WP_164033617.1">
    <property type="nucleotide sequence ID" value="NZ_JAABOQ010000008.1"/>
</dbReference>
<dbReference type="EMBL" id="JAABOQ010000008">
    <property type="protein sequence ID" value="NER18932.1"/>
    <property type="molecule type" value="Genomic_DNA"/>
</dbReference>
<keyword evidence="1" id="KW-0472">Membrane</keyword>
<feature type="transmembrane region" description="Helical" evidence="1">
    <location>
        <begin position="173"/>
        <end position="193"/>
    </location>
</feature>
<comment type="caution">
    <text evidence="2">The sequence shown here is derived from an EMBL/GenBank/DDBJ whole genome shotgun (WGS) entry which is preliminary data.</text>
</comment>
<name>A0A6M0CMP1_9FLAO</name>
<keyword evidence="1" id="KW-0812">Transmembrane</keyword>
<gene>
    <name evidence="2" type="ORF">GWK10_17085</name>
</gene>
<feature type="transmembrane region" description="Helical" evidence="1">
    <location>
        <begin position="143"/>
        <end position="161"/>
    </location>
</feature>
<evidence type="ECO:0000256" key="1">
    <source>
        <dbReference type="SAM" id="Phobius"/>
    </source>
</evidence>
<keyword evidence="3" id="KW-1185">Reference proteome</keyword>
<protein>
    <submittedName>
        <fullName evidence="2">Uncharacterized protein</fullName>
    </submittedName>
</protein>
<feature type="transmembrane region" description="Helical" evidence="1">
    <location>
        <begin position="120"/>
        <end position="137"/>
    </location>
</feature>
<reference evidence="2 3" key="1">
    <citation type="submission" date="2020-01" db="EMBL/GenBank/DDBJ databases">
        <title>Spongiivirga citrea KCTC 32990T.</title>
        <authorList>
            <person name="Wang G."/>
        </authorList>
    </citation>
    <scope>NUCLEOTIDE SEQUENCE [LARGE SCALE GENOMIC DNA]</scope>
    <source>
        <strain evidence="2 3">KCTC 32990</strain>
    </source>
</reference>
<sequence length="247" mass="28771">MKLSQEQIQNIDKFLIKSGVKYWDIRLELADHFINAIEEKMGSGLSYDESFLEVHKSFGNKVSKYVLAQDFSGWNKENGIYVDNFGYQKLLGVKRKELHKQYNRQINRTAINWIKSPSKVLFLVSLVALLYLIFTILPGKASYAITALLVFLPTLLMYIHQFRFVRKRHKRSLYFEMAMLLSVNGLWIGYPLLTIPQYLFSIEIAAYPIFLLILIILVSVLISWSGFIVYKNELSKCNNLLKKLELN</sequence>